<dbReference type="PROSITE" id="PS50011">
    <property type="entry name" value="PROTEIN_KINASE_DOM"/>
    <property type="match status" value="1"/>
</dbReference>
<feature type="binding site" evidence="5">
    <location>
        <position position="744"/>
    </location>
    <ligand>
        <name>ATP</name>
        <dbReference type="ChEBI" id="CHEBI:30616"/>
    </ligand>
</feature>
<evidence type="ECO:0000256" key="6">
    <source>
        <dbReference type="SAM" id="MobiDB-lite"/>
    </source>
</evidence>
<feature type="region of interest" description="Disordered" evidence="6">
    <location>
        <begin position="401"/>
        <end position="427"/>
    </location>
</feature>
<gene>
    <name evidence="8" type="primary">BCK1_4</name>
    <name evidence="8" type="ORF">V5O48_006155</name>
</gene>
<evidence type="ECO:0000313" key="8">
    <source>
        <dbReference type="EMBL" id="KAL0575828.1"/>
    </source>
</evidence>
<keyword evidence="3 8" id="KW-0418">Kinase</keyword>
<evidence type="ECO:0000259" key="7">
    <source>
        <dbReference type="PROSITE" id="PS50011"/>
    </source>
</evidence>
<sequence>MSWSEERELAAQGTRIRSSSTLGERPRGTHQLRNPRGTPIGQPGELPSSAYRYLHDDYRHPQSSQQDVESYESGHISVRNDHRHSNAPVNQESGSYGMGNVDSYGFPSHSKIANKTLILVSPDSTRYTSVEITGATSAAFIKEKIFTALNVFDDEDQSLFSIYRTEIGQYAIGDALTDDKLFELYLAYGDPKGTLKFLVSHSSADQPAYSFTPPVIPQDIPATSMQAHPRLPQPHRRSRSRHGNGGRAGYDADIDNTDHDNGHPNTGARLPAHRASPSHDSDSWVIVPSESADKAPTSTPQDDSQRFPVTSREVRQRSSSPQPHKGISPYHRAPDVPSPPRIAPPPRVGDTEALGRIAPHSRPQGQTVPTDWKMIYQGWGERRGPPLTVKIGCPSLLPMPSVNSLSTRDDTVSPPSGLSTPPESTLKDERDWLTKFFEPSGGSGTVIPPPRLTTHLRRSLPPIPIAPSPPSSSSTGIMMSMGSVQSGVHSDSDDDGVWNKRPATRSPLTVRVDTISLSSSTKGHPLPIPNANSLSTRDDPVPPPAGTLTPQRRSSASRRDKEARTRERGSTFTAAEDAGWATRPPPEDMYERLEEFFPEHDLDRPVIEAGSGGTLPTAVDLPPVPEPSSGVNARVKGKKSIRYVAQEHKKRIDRISRALVAEEGGTDSGSFATNMLRKRSTKLWGSKLEEVTPSQAKASPSHSDASSSGHTTFKWVRGELLGKGTSGCVYLALNATTIGLMAVKQVDAPRMLSDRNDSRQITVAQALKMESETLKDLDHPNIVQYLGFEETSANLSLFMEYLPGGSIRGVLLKYGKLNEDVTISFTGQVLSGLEYLHSKGILHRDLRADTISVGMDGVCKISDFGISKRIAGGDGAETPMQGTVYWMAPEVINTEGKPYNFKVDIWSLGCVVLEMLTGTRPWTGDEMFAVMFKLYQEKQPPPVPSGVVLSELGDDFLRRKCFAINPDDRPTAAELLKHEYLELPPDWKFSGFPN</sequence>
<feature type="compositionally biased region" description="Low complexity" evidence="6">
    <location>
        <begin position="471"/>
        <end position="489"/>
    </location>
</feature>
<dbReference type="PANTHER" id="PTHR48016">
    <property type="entry name" value="MAP KINASE KINASE KINASE SSK2-RELATED-RELATED"/>
    <property type="match status" value="1"/>
</dbReference>
<dbReference type="GO" id="GO:0004709">
    <property type="term" value="F:MAP kinase kinase kinase activity"/>
    <property type="evidence" value="ECO:0007669"/>
    <property type="project" value="UniProtKB-EC"/>
</dbReference>
<organism evidence="8 9">
    <name type="scientific">Marasmius crinis-equi</name>
    <dbReference type="NCBI Taxonomy" id="585013"/>
    <lineage>
        <taxon>Eukaryota</taxon>
        <taxon>Fungi</taxon>
        <taxon>Dikarya</taxon>
        <taxon>Basidiomycota</taxon>
        <taxon>Agaricomycotina</taxon>
        <taxon>Agaricomycetes</taxon>
        <taxon>Agaricomycetidae</taxon>
        <taxon>Agaricales</taxon>
        <taxon>Marasmiineae</taxon>
        <taxon>Marasmiaceae</taxon>
        <taxon>Marasmius</taxon>
    </lineage>
</organism>
<accession>A0ABR3FKI7</accession>
<dbReference type="Pfam" id="PF00069">
    <property type="entry name" value="Pkinase"/>
    <property type="match status" value="1"/>
</dbReference>
<feature type="domain" description="Protein kinase" evidence="7">
    <location>
        <begin position="715"/>
        <end position="981"/>
    </location>
</feature>
<dbReference type="EC" id="2.7.11.25" evidence="8"/>
<keyword evidence="4 5" id="KW-0067">ATP-binding</keyword>
<comment type="caution">
    <text evidence="8">The sequence shown here is derived from an EMBL/GenBank/DDBJ whole genome shotgun (WGS) entry which is preliminary data.</text>
</comment>
<keyword evidence="2 5" id="KW-0547">Nucleotide-binding</keyword>
<evidence type="ECO:0000256" key="3">
    <source>
        <dbReference type="ARBA" id="ARBA00022777"/>
    </source>
</evidence>
<protein>
    <submittedName>
        <fullName evidence="8">Mitogen-activated protein kinase kinase kinase</fullName>
        <ecNumber evidence="8">2.7.11.25</ecNumber>
    </submittedName>
</protein>
<feature type="compositionally biased region" description="Basic residues" evidence="6">
    <location>
        <begin position="233"/>
        <end position="244"/>
    </location>
</feature>
<dbReference type="Gene3D" id="1.10.510.10">
    <property type="entry name" value="Transferase(Phosphotransferase) domain 1"/>
    <property type="match status" value="1"/>
</dbReference>
<dbReference type="PROSITE" id="PS00107">
    <property type="entry name" value="PROTEIN_KINASE_ATP"/>
    <property type="match status" value="1"/>
</dbReference>
<evidence type="ECO:0000256" key="4">
    <source>
        <dbReference type="ARBA" id="ARBA00022840"/>
    </source>
</evidence>
<dbReference type="InterPro" id="IPR011009">
    <property type="entry name" value="Kinase-like_dom_sf"/>
</dbReference>
<feature type="region of interest" description="Disordered" evidence="6">
    <location>
        <begin position="1"/>
        <end position="49"/>
    </location>
</feature>
<evidence type="ECO:0000256" key="5">
    <source>
        <dbReference type="PROSITE-ProRule" id="PRU10141"/>
    </source>
</evidence>
<dbReference type="PANTHER" id="PTHR48016:SF48">
    <property type="entry name" value="SERINE_THREONINE-PROTEIN KINASE BCK1_SLK1_SSP31"/>
    <property type="match status" value="1"/>
</dbReference>
<feature type="compositionally biased region" description="Pro residues" evidence="6">
    <location>
        <begin position="336"/>
        <end position="347"/>
    </location>
</feature>
<name>A0ABR3FKI7_9AGAR</name>
<reference evidence="8 9" key="1">
    <citation type="submission" date="2024-02" db="EMBL/GenBank/DDBJ databases">
        <title>A draft genome for the cacao thread blight pathogen Marasmius crinis-equi.</title>
        <authorList>
            <person name="Cohen S.P."/>
            <person name="Baruah I.K."/>
            <person name="Amoako-Attah I."/>
            <person name="Bukari Y."/>
            <person name="Meinhardt L.W."/>
            <person name="Bailey B.A."/>
        </authorList>
    </citation>
    <scope>NUCLEOTIDE SEQUENCE [LARGE SCALE GENOMIC DNA]</scope>
    <source>
        <strain evidence="8 9">GH-76</strain>
    </source>
</reference>
<keyword evidence="1 8" id="KW-0808">Transferase</keyword>
<feature type="region of interest" description="Disordered" evidence="6">
    <location>
        <begin position="214"/>
        <end position="369"/>
    </location>
</feature>
<dbReference type="EMBL" id="JBAHYK010000271">
    <property type="protein sequence ID" value="KAL0575828.1"/>
    <property type="molecule type" value="Genomic_DNA"/>
</dbReference>
<feature type="region of interest" description="Disordered" evidence="6">
    <location>
        <begin position="689"/>
        <end position="710"/>
    </location>
</feature>
<evidence type="ECO:0000256" key="1">
    <source>
        <dbReference type="ARBA" id="ARBA00022679"/>
    </source>
</evidence>
<feature type="compositionally biased region" description="Basic and acidic residues" evidence="6">
    <location>
        <begin position="557"/>
        <end position="569"/>
    </location>
</feature>
<evidence type="ECO:0000313" key="9">
    <source>
        <dbReference type="Proteomes" id="UP001465976"/>
    </source>
</evidence>
<feature type="compositionally biased region" description="Pro residues" evidence="6">
    <location>
        <begin position="461"/>
        <end position="470"/>
    </location>
</feature>
<dbReference type="InterPro" id="IPR017441">
    <property type="entry name" value="Protein_kinase_ATP_BS"/>
</dbReference>
<dbReference type="Proteomes" id="UP001465976">
    <property type="component" value="Unassembled WGS sequence"/>
</dbReference>
<feature type="compositionally biased region" description="Polar residues" evidence="6">
    <location>
        <begin position="413"/>
        <end position="423"/>
    </location>
</feature>
<keyword evidence="9" id="KW-1185">Reference proteome</keyword>
<proteinExistence type="predicted"/>
<feature type="compositionally biased region" description="Low complexity" evidence="6">
    <location>
        <begin position="696"/>
        <end position="708"/>
    </location>
</feature>
<dbReference type="SUPFAM" id="SSF56112">
    <property type="entry name" value="Protein kinase-like (PK-like)"/>
    <property type="match status" value="1"/>
</dbReference>
<dbReference type="InterPro" id="IPR000719">
    <property type="entry name" value="Prot_kinase_dom"/>
</dbReference>
<evidence type="ECO:0000256" key="2">
    <source>
        <dbReference type="ARBA" id="ARBA00022741"/>
    </source>
</evidence>
<dbReference type="InterPro" id="IPR050538">
    <property type="entry name" value="MAP_kinase_kinase_kinase"/>
</dbReference>
<feature type="region of interest" description="Disordered" evidence="6">
    <location>
        <begin position="616"/>
        <end position="635"/>
    </location>
</feature>
<feature type="region of interest" description="Disordered" evidence="6">
    <location>
        <begin position="458"/>
        <end position="572"/>
    </location>
</feature>